<reference evidence="2" key="1">
    <citation type="submission" date="2014-05" db="EMBL/GenBank/DDBJ databases">
        <authorList>
            <person name="Chronopoulou M."/>
        </authorList>
    </citation>
    <scope>NUCLEOTIDE SEQUENCE</scope>
    <source>
        <tissue evidence="2">Whole organism</tissue>
    </source>
</reference>
<proteinExistence type="predicted"/>
<feature type="region of interest" description="Disordered" evidence="1">
    <location>
        <begin position="31"/>
        <end position="53"/>
    </location>
</feature>
<feature type="non-terminal residue" evidence="2">
    <location>
        <position position="1"/>
    </location>
</feature>
<organism evidence="2">
    <name type="scientific">Lepeophtheirus salmonis</name>
    <name type="common">Salmon louse</name>
    <name type="synonym">Caligus salmonis</name>
    <dbReference type="NCBI Taxonomy" id="72036"/>
    <lineage>
        <taxon>Eukaryota</taxon>
        <taxon>Metazoa</taxon>
        <taxon>Ecdysozoa</taxon>
        <taxon>Arthropoda</taxon>
        <taxon>Crustacea</taxon>
        <taxon>Multicrustacea</taxon>
        <taxon>Hexanauplia</taxon>
        <taxon>Copepoda</taxon>
        <taxon>Siphonostomatoida</taxon>
        <taxon>Caligidae</taxon>
        <taxon>Lepeophtheirus</taxon>
    </lineage>
</organism>
<evidence type="ECO:0000313" key="2">
    <source>
        <dbReference type="EMBL" id="CDW38341.1"/>
    </source>
</evidence>
<accession>A0A0K2UL13</accession>
<evidence type="ECO:0000256" key="1">
    <source>
        <dbReference type="SAM" id="MobiDB-lite"/>
    </source>
</evidence>
<name>A0A0K2UL13_LEPSM</name>
<feature type="compositionally biased region" description="Polar residues" evidence="1">
    <location>
        <begin position="31"/>
        <end position="43"/>
    </location>
</feature>
<protein>
    <submittedName>
        <fullName evidence="2">Uncharacterized protein</fullName>
    </submittedName>
</protein>
<sequence length="53" mass="5679">LSSPRCGFLRTRRTTPAQTYSLSTAPTGIPVTSTCGAQLNGTPTEPRATWWPS</sequence>
<dbReference type="AlphaFoldDB" id="A0A0K2UL13"/>
<dbReference type="EMBL" id="HACA01020980">
    <property type="protein sequence ID" value="CDW38341.1"/>
    <property type="molecule type" value="Transcribed_RNA"/>
</dbReference>